<dbReference type="CDD" id="cd19438">
    <property type="entry name" value="lipocalin_Blc-like"/>
    <property type="match status" value="1"/>
</dbReference>
<dbReference type="PRINTS" id="PR01171">
    <property type="entry name" value="BCTLIPOCALIN"/>
</dbReference>
<dbReference type="Pfam" id="PF08212">
    <property type="entry name" value="Lipocalin_2"/>
    <property type="match status" value="1"/>
</dbReference>
<organism evidence="4">
    <name type="scientific">bioreactor metagenome</name>
    <dbReference type="NCBI Taxonomy" id="1076179"/>
    <lineage>
        <taxon>unclassified sequences</taxon>
        <taxon>metagenomes</taxon>
        <taxon>ecological metagenomes</taxon>
    </lineage>
</organism>
<keyword evidence="4" id="KW-0449">Lipoprotein</keyword>
<dbReference type="InterPro" id="IPR012674">
    <property type="entry name" value="Calycin"/>
</dbReference>
<feature type="domain" description="Lipocalin/cytosolic fatty-acid binding" evidence="3">
    <location>
        <begin position="33"/>
        <end position="175"/>
    </location>
</feature>
<accession>A0A644V3E3</accession>
<dbReference type="InterPro" id="IPR047202">
    <property type="entry name" value="Lipocalin_Blc-like_dom"/>
</dbReference>
<dbReference type="PANTHER" id="PTHR10612">
    <property type="entry name" value="APOLIPOPROTEIN D"/>
    <property type="match status" value="1"/>
</dbReference>
<dbReference type="PROSITE" id="PS00213">
    <property type="entry name" value="LIPOCALIN"/>
    <property type="match status" value="1"/>
</dbReference>
<dbReference type="PIRSF" id="PIRSF036893">
    <property type="entry name" value="Lipocalin_ApoD"/>
    <property type="match status" value="1"/>
</dbReference>
<dbReference type="InterPro" id="IPR022272">
    <property type="entry name" value="Lipocalin_CS"/>
</dbReference>
<name>A0A644V3E3_9ZZZZ</name>
<dbReference type="InterPro" id="IPR022271">
    <property type="entry name" value="Lipocalin_ApoD"/>
</dbReference>
<evidence type="ECO:0000313" key="4">
    <source>
        <dbReference type="EMBL" id="MPL85858.1"/>
    </source>
</evidence>
<dbReference type="PROSITE" id="PS51257">
    <property type="entry name" value="PROKAR_LIPOPROTEIN"/>
    <property type="match status" value="1"/>
</dbReference>
<dbReference type="PANTHER" id="PTHR10612:SF34">
    <property type="entry name" value="APOLIPOPROTEIN D"/>
    <property type="match status" value="1"/>
</dbReference>
<dbReference type="EMBL" id="VSSQ01000212">
    <property type="protein sequence ID" value="MPL85858.1"/>
    <property type="molecule type" value="Genomic_DNA"/>
</dbReference>
<comment type="similarity">
    <text evidence="1 2">Belongs to the calycin superfamily. Lipocalin family.</text>
</comment>
<comment type="caution">
    <text evidence="4">The sequence shown here is derived from an EMBL/GenBank/DDBJ whole genome shotgun (WGS) entry which is preliminary data.</text>
</comment>
<gene>
    <name evidence="4" type="primary">blc_4</name>
    <name evidence="4" type="ORF">SDC9_31832</name>
</gene>
<dbReference type="GO" id="GO:0006950">
    <property type="term" value="P:response to stress"/>
    <property type="evidence" value="ECO:0007669"/>
    <property type="project" value="UniProtKB-ARBA"/>
</dbReference>
<dbReference type="Gene3D" id="2.40.128.20">
    <property type="match status" value="1"/>
</dbReference>
<protein>
    <submittedName>
        <fullName evidence="4">Outer membrane lipoprotein Blc</fullName>
    </submittedName>
</protein>
<evidence type="ECO:0000259" key="3">
    <source>
        <dbReference type="Pfam" id="PF08212"/>
    </source>
</evidence>
<dbReference type="SUPFAM" id="SSF50814">
    <property type="entry name" value="Lipocalins"/>
    <property type="match status" value="1"/>
</dbReference>
<evidence type="ECO:0000256" key="2">
    <source>
        <dbReference type="PIRNR" id="PIRNR036893"/>
    </source>
</evidence>
<sequence length="176" mass="20481">MKRNVLTLILVALGFSSCAQKETNLDLTTVKEFDINRYLGKWYEIGRYDHSFERGMVGTTAMYSLKEDGTIKVVNSGYKNSFEGKYKEVIGKAKFADKNNPAKLKVSFFLWFYGAYNILELDQENYSYALIGSNSDKYLWILSRTPKLKDEDKEFLLKRAKERGYDTSKIIWVEQK</sequence>
<reference evidence="4" key="1">
    <citation type="submission" date="2019-08" db="EMBL/GenBank/DDBJ databases">
        <authorList>
            <person name="Kucharzyk K."/>
            <person name="Murdoch R.W."/>
            <person name="Higgins S."/>
            <person name="Loffler F."/>
        </authorList>
    </citation>
    <scope>NUCLEOTIDE SEQUENCE</scope>
</reference>
<evidence type="ECO:0000256" key="1">
    <source>
        <dbReference type="ARBA" id="ARBA00006889"/>
    </source>
</evidence>
<dbReference type="InterPro" id="IPR002446">
    <property type="entry name" value="Lipocalin_bac"/>
</dbReference>
<proteinExistence type="inferred from homology"/>
<dbReference type="InterPro" id="IPR000566">
    <property type="entry name" value="Lipocln_cytosolic_FA-bd_dom"/>
</dbReference>
<dbReference type="AlphaFoldDB" id="A0A644V3E3"/>